<protein>
    <submittedName>
        <fullName evidence="3">Transglutaminase-like putative cysteine protease</fullName>
    </submittedName>
</protein>
<dbReference type="PANTHER" id="PTHR33490:SF6">
    <property type="entry name" value="SLL1049 PROTEIN"/>
    <property type="match status" value="1"/>
</dbReference>
<dbReference type="AlphaFoldDB" id="A0A7Y9FD15"/>
<proteinExistence type="predicted"/>
<name>A0A7Y9FD15_9CELL</name>
<dbReference type="InterPro" id="IPR013589">
    <property type="entry name" value="Bac_transglu_N"/>
</dbReference>
<evidence type="ECO:0000313" key="3">
    <source>
        <dbReference type="EMBL" id="NYD85106.1"/>
    </source>
</evidence>
<accession>A0A7Y9FD15</accession>
<dbReference type="Pfam" id="PF01841">
    <property type="entry name" value="Transglut_core"/>
    <property type="match status" value="1"/>
</dbReference>
<dbReference type="InterPro" id="IPR002931">
    <property type="entry name" value="Transglutaminase-like"/>
</dbReference>
<evidence type="ECO:0000259" key="1">
    <source>
        <dbReference type="SMART" id="SM00460"/>
    </source>
</evidence>
<dbReference type="InterPro" id="IPR038765">
    <property type="entry name" value="Papain-like_cys_pep_sf"/>
</dbReference>
<organism evidence="3 4">
    <name type="scientific">Cellulomonas oligotrophica</name>
    <dbReference type="NCBI Taxonomy" id="931536"/>
    <lineage>
        <taxon>Bacteria</taxon>
        <taxon>Bacillati</taxon>
        <taxon>Actinomycetota</taxon>
        <taxon>Actinomycetes</taxon>
        <taxon>Micrococcales</taxon>
        <taxon>Cellulomonadaceae</taxon>
        <taxon>Cellulomonas</taxon>
    </lineage>
</organism>
<dbReference type="GO" id="GO:0008233">
    <property type="term" value="F:peptidase activity"/>
    <property type="evidence" value="ECO:0007669"/>
    <property type="project" value="UniProtKB-KW"/>
</dbReference>
<comment type="caution">
    <text evidence="3">The sequence shown here is derived from an EMBL/GenBank/DDBJ whole genome shotgun (WGS) entry which is preliminary data.</text>
</comment>
<dbReference type="EMBL" id="BONN01000009">
    <property type="protein sequence ID" value="GIG33810.1"/>
    <property type="molecule type" value="Genomic_DNA"/>
</dbReference>
<feature type="domain" description="Transglutaminase-like" evidence="1">
    <location>
        <begin position="168"/>
        <end position="235"/>
    </location>
</feature>
<keyword evidence="5" id="KW-1185">Reference proteome</keyword>
<dbReference type="Proteomes" id="UP000577956">
    <property type="component" value="Unassembled WGS sequence"/>
</dbReference>
<gene>
    <name evidence="3" type="ORF">BKA21_000655</name>
    <name evidence="2" type="ORF">Col01nite_29690</name>
</gene>
<dbReference type="EMBL" id="JACCBK010000001">
    <property type="protein sequence ID" value="NYD85106.1"/>
    <property type="molecule type" value="Genomic_DNA"/>
</dbReference>
<keyword evidence="3" id="KW-0378">Hydrolase</keyword>
<dbReference type="GO" id="GO:0006508">
    <property type="term" value="P:proteolysis"/>
    <property type="evidence" value="ECO:0007669"/>
    <property type="project" value="UniProtKB-KW"/>
</dbReference>
<reference evidence="2 5" key="2">
    <citation type="submission" date="2021-01" db="EMBL/GenBank/DDBJ databases">
        <title>Whole genome shotgun sequence of Cellulomonas oligotrophica NBRC 109435.</title>
        <authorList>
            <person name="Komaki H."/>
            <person name="Tamura T."/>
        </authorList>
    </citation>
    <scope>NUCLEOTIDE SEQUENCE [LARGE SCALE GENOMIC DNA]</scope>
    <source>
        <strain evidence="2 5">NBRC 109435</strain>
    </source>
</reference>
<evidence type="ECO:0000313" key="4">
    <source>
        <dbReference type="Proteomes" id="UP000577956"/>
    </source>
</evidence>
<dbReference type="Proteomes" id="UP000618382">
    <property type="component" value="Unassembled WGS sequence"/>
</dbReference>
<evidence type="ECO:0000313" key="2">
    <source>
        <dbReference type="EMBL" id="GIG33810.1"/>
    </source>
</evidence>
<sequence>MSRLRIVHTSSFRYPAPVTASYNEARMTPVSQPGQSVLETRVDIQPQTWSHDYRDYWGTQVTAFEVLAPHQALVLTAEHVVDVTDRPGTPVPGTSWEVLRGPEVRDRLAEHLADTPTTAPPAEVVALAAAAAEGLEPAEAAVAVCRALRDRLEYIPGVTTVHTPAAEAWEARTGVCQDMAHLALGALRSLGIPARYVSGYLHPAQDAEIGTTVTGESHAWVEWWAGEWTGYDPTNRVPAGEHHVILGRGRSYDDVPPLRGVFAGPQADELAVVVRITREA</sequence>
<evidence type="ECO:0000313" key="5">
    <source>
        <dbReference type="Proteomes" id="UP000618382"/>
    </source>
</evidence>
<dbReference type="PANTHER" id="PTHR33490">
    <property type="entry name" value="BLR5614 PROTEIN-RELATED"/>
    <property type="match status" value="1"/>
</dbReference>
<dbReference type="SMART" id="SM00460">
    <property type="entry name" value="TGc"/>
    <property type="match status" value="1"/>
</dbReference>
<dbReference type="Pfam" id="PF08379">
    <property type="entry name" value="Bact_transglu_N"/>
    <property type="match status" value="1"/>
</dbReference>
<keyword evidence="3" id="KW-0645">Protease</keyword>
<dbReference type="SUPFAM" id="SSF54001">
    <property type="entry name" value="Cysteine proteinases"/>
    <property type="match status" value="1"/>
</dbReference>
<reference evidence="3 4" key="1">
    <citation type="submission" date="2020-07" db="EMBL/GenBank/DDBJ databases">
        <title>Sequencing the genomes of 1000 actinobacteria strains.</title>
        <authorList>
            <person name="Klenk H.-P."/>
        </authorList>
    </citation>
    <scope>NUCLEOTIDE SEQUENCE [LARGE SCALE GENOMIC DNA]</scope>
    <source>
        <strain evidence="3 4">DSM 24482</strain>
    </source>
</reference>
<dbReference type="Gene3D" id="3.10.620.30">
    <property type="match status" value="1"/>
</dbReference>
<dbReference type="RefSeq" id="WP_140458647.1">
    <property type="nucleotide sequence ID" value="NZ_BAABFI010000017.1"/>
</dbReference>